<reference evidence="9 10" key="1">
    <citation type="submission" date="2017-06" db="EMBL/GenBank/DDBJ databases">
        <authorList>
            <person name="Kim H.J."/>
            <person name="Triplett B.A."/>
        </authorList>
    </citation>
    <scope>NUCLEOTIDE SEQUENCE [LARGE SCALE GENOMIC DNA]</scope>
    <source>
        <strain evidence="9 10">CGMCC 4.5593</strain>
    </source>
</reference>
<dbReference type="SUPFAM" id="SSF111369">
    <property type="entry name" value="HlyD-like secretion proteins"/>
    <property type="match status" value="1"/>
</dbReference>
<evidence type="ECO:0000313" key="9">
    <source>
        <dbReference type="EMBL" id="SNT64629.1"/>
    </source>
</evidence>
<feature type="coiled-coil region" evidence="4">
    <location>
        <begin position="211"/>
        <end position="238"/>
    </location>
</feature>
<dbReference type="InterPro" id="IPR058792">
    <property type="entry name" value="Beta-barrel_RND_2"/>
</dbReference>
<dbReference type="InterPro" id="IPR058647">
    <property type="entry name" value="BSH_CzcB-like"/>
</dbReference>
<evidence type="ECO:0000256" key="1">
    <source>
        <dbReference type="ARBA" id="ARBA00004196"/>
    </source>
</evidence>
<evidence type="ECO:0000256" key="2">
    <source>
        <dbReference type="ARBA" id="ARBA00009477"/>
    </source>
</evidence>
<dbReference type="AlphaFoldDB" id="A0A239PDZ9"/>
<organism evidence="9 10">
    <name type="scientific">Asanoa hainanensis</name>
    <dbReference type="NCBI Taxonomy" id="560556"/>
    <lineage>
        <taxon>Bacteria</taxon>
        <taxon>Bacillati</taxon>
        <taxon>Actinomycetota</taxon>
        <taxon>Actinomycetes</taxon>
        <taxon>Micromonosporales</taxon>
        <taxon>Micromonosporaceae</taxon>
        <taxon>Asanoa</taxon>
    </lineage>
</organism>
<keyword evidence="3 4" id="KW-0175">Coiled coil</keyword>
<protein>
    <submittedName>
        <fullName evidence="9">HlyD family secretion protein</fullName>
    </submittedName>
</protein>
<dbReference type="PANTHER" id="PTHR32347">
    <property type="entry name" value="EFFLUX SYSTEM COMPONENT YKNX-RELATED"/>
    <property type="match status" value="1"/>
</dbReference>
<dbReference type="Gene3D" id="2.40.50.100">
    <property type="match status" value="1"/>
</dbReference>
<feature type="region of interest" description="Disordered" evidence="5">
    <location>
        <begin position="120"/>
        <end position="206"/>
    </location>
</feature>
<keyword evidence="10" id="KW-1185">Reference proteome</keyword>
<evidence type="ECO:0000256" key="4">
    <source>
        <dbReference type="SAM" id="Coils"/>
    </source>
</evidence>
<feature type="compositionally biased region" description="Basic and acidic residues" evidence="5">
    <location>
        <begin position="120"/>
        <end position="129"/>
    </location>
</feature>
<feature type="domain" description="CusB-like beta-barrel" evidence="7">
    <location>
        <begin position="273"/>
        <end position="322"/>
    </location>
</feature>
<feature type="domain" description="CzcB-like barrel-sandwich hybrid" evidence="8">
    <location>
        <begin position="75"/>
        <end position="267"/>
    </location>
</feature>
<dbReference type="Gene3D" id="2.40.30.170">
    <property type="match status" value="1"/>
</dbReference>
<accession>A0A239PDZ9</accession>
<feature type="chain" id="PRO_5012376340" evidence="6">
    <location>
        <begin position="34"/>
        <end position="408"/>
    </location>
</feature>
<name>A0A239PDZ9_9ACTN</name>
<dbReference type="RefSeq" id="WP_179266480.1">
    <property type="nucleotide sequence ID" value="NZ_FZPH01000017.1"/>
</dbReference>
<evidence type="ECO:0000256" key="5">
    <source>
        <dbReference type="SAM" id="MobiDB-lite"/>
    </source>
</evidence>
<dbReference type="Gene3D" id="6.20.50.140">
    <property type="match status" value="1"/>
</dbReference>
<dbReference type="GO" id="GO:0022857">
    <property type="term" value="F:transmembrane transporter activity"/>
    <property type="evidence" value="ECO:0007669"/>
    <property type="project" value="InterPro"/>
</dbReference>
<dbReference type="GO" id="GO:0016020">
    <property type="term" value="C:membrane"/>
    <property type="evidence" value="ECO:0007669"/>
    <property type="project" value="InterPro"/>
</dbReference>
<dbReference type="InterPro" id="IPR050465">
    <property type="entry name" value="UPF0194_transport"/>
</dbReference>
<dbReference type="PANTHER" id="PTHR32347:SF27">
    <property type="entry name" value="RND EFFLUX PUMP MEMBRANE FUSION PROTEIN BARREL-SANDWICH DOMAIN-CONTAINING PROTEIN"/>
    <property type="match status" value="1"/>
</dbReference>
<evidence type="ECO:0000259" key="8">
    <source>
        <dbReference type="Pfam" id="PF25973"/>
    </source>
</evidence>
<dbReference type="InterPro" id="IPR006143">
    <property type="entry name" value="RND_pump_MFP"/>
</dbReference>
<sequence>MGVRRKIWHGRARFAVCAAVALVVVSASAGAYALTRDDPAPSAKAGTARVDRGDVVTAVATTGSLEPAETRTLSFAVAGTVTVVKVRAGDQVKTGQVLAEVDATDASDRVDDARRSLDEAQDTLDKADDGGATTCTAGGGGDRVAPVHYVTSPSPSASPSPSGQPTTSPSPSRPTTSPPRQPPRTTDPTRSGPGGGGTSEGCADQRGGDAVLSALQRVNSAELALAEAEDQLAGTKIKAPIAGKVLTVAGVVGTDVRAGSTFVSVADVAGMQVAADFPEADANRLDVGQTATVTLANHPGDELAARVVTVSPVGTADGNMVRYGVVLAFETSPADLLVGQSASVRVTTGEAAGVLRVPSTAVRADGNAVVRTATGDQTRAIGVGLRGDQYTEVTSGLTEGDEVVLAGN</sequence>
<dbReference type="EMBL" id="FZPH01000017">
    <property type="protein sequence ID" value="SNT64629.1"/>
    <property type="molecule type" value="Genomic_DNA"/>
</dbReference>
<comment type="subcellular location">
    <subcellularLocation>
        <location evidence="1">Cell envelope</location>
    </subcellularLocation>
</comment>
<dbReference type="NCBIfam" id="TIGR01730">
    <property type="entry name" value="RND_mfp"/>
    <property type="match status" value="1"/>
</dbReference>
<evidence type="ECO:0000256" key="3">
    <source>
        <dbReference type="ARBA" id="ARBA00023054"/>
    </source>
</evidence>
<evidence type="ECO:0000313" key="10">
    <source>
        <dbReference type="Proteomes" id="UP000198362"/>
    </source>
</evidence>
<feature type="compositionally biased region" description="Low complexity" evidence="5">
    <location>
        <begin position="151"/>
        <end position="175"/>
    </location>
</feature>
<keyword evidence="6" id="KW-0732">Signal</keyword>
<proteinExistence type="inferred from homology"/>
<feature type="signal peptide" evidence="6">
    <location>
        <begin position="1"/>
        <end position="33"/>
    </location>
</feature>
<evidence type="ECO:0000256" key="6">
    <source>
        <dbReference type="SAM" id="SignalP"/>
    </source>
</evidence>
<dbReference type="Pfam" id="PF25973">
    <property type="entry name" value="BSH_CzcB"/>
    <property type="match status" value="1"/>
</dbReference>
<gene>
    <name evidence="9" type="ORF">SAMN05421812_117149</name>
</gene>
<dbReference type="Proteomes" id="UP000198362">
    <property type="component" value="Unassembled WGS sequence"/>
</dbReference>
<dbReference type="GO" id="GO:0030313">
    <property type="term" value="C:cell envelope"/>
    <property type="evidence" value="ECO:0007669"/>
    <property type="project" value="UniProtKB-SubCell"/>
</dbReference>
<comment type="similarity">
    <text evidence="2">Belongs to the membrane fusion protein (MFP) (TC 8.A.1) family.</text>
</comment>
<evidence type="ECO:0000259" key="7">
    <source>
        <dbReference type="Pfam" id="PF25954"/>
    </source>
</evidence>
<dbReference type="Pfam" id="PF25954">
    <property type="entry name" value="Beta-barrel_RND_2"/>
    <property type="match status" value="1"/>
</dbReference>